<comment type="caution">
    <text evidence="15">The sequence shown here is derived from an EMBL/GenBank/DDBJ whole genome shotgun (WGS) entry which is preliminary data.</text>
</comment>
<keyword evidence="16" id="KW-1185">Reference proteome</keyword>
<evidence type="ECO:0000256" key="3">
    <source>
        <dbReference type="ARBA" id="ARBA00022452"/>
    </source>
</evidence>
<accession>A0ABS5QJ58</accession>
<keyword evidence="3 10" id="KW-1134">Transmembrane beta strand</keyword>
<comment type="similarity">
    <text evidence="10 11">Belongs to the TonB-dependent receptor family.</text>
</comment>
<organism evidence="15 16">
    <name type="scientific">Roseococcus pinisoli</name>
    <dbReference type="NCBI Taxonomy" id="2835040"/>
    <lineage>
        <taxon>Bacteria</taxon>
        <taxon>Pseudomonadati</taxon>
        <taxon>Pseudomonadota</taxon>
        <taxon>Alphaproteobacteria</taxon>
        <taxon>Acetobacterales</taxon>
        <taxon>Roseomonadaceae</taxon>
        <taxon>Roseococcus</taxon>
    </lineage>
</organism>
<dbReference type="RefSeq" id="WP_213672422.1">
    <property type="nucleotide sequence ID" value="NZ_JAHCDA010000006.1"/>
</dbReference>
<dbReference type="Pfam" id="PF00593">
    <property type="entry name" value="TonB_dep_Rec_b-barrel"/>
    <property type="match status" value="1"/>
</dbReference>
<feature type="domain" description="TonB-dependent receptor-like beta-barrel" evidence="13">
    <location>
        <begin position="219"/>
        <end position="684"/>
    </location>
</feature>
<dbReference type="InterPro" id="IPR039426">
    <property type="entry name" value="TonB-dep_rcpt-like"/>
</dbReference>
<dbReference type="InterPro" id="IPR000531">
    <property type="entry name" value="Beta-barrel_TonB"/>
</dbReference>
<dbReference type="PANTHER" id="PTHR30069:SF29">
    <property type="entry name" value="HEMOGLOBIN AND HEMOGLOBIN-HAPTOGLOBIN-BINDING PROTEIN 1-RELATED"/>
    <property type="match status" value="1"/>
</dbReference>
<dbReference type="SUPFAM" id="SSF56935">
    <property type="entry name" value="Porins"/>
    <property type="match status" value="1"/>
</dbReference>
<dbReference type="PANTHER" id="PTHR30069">
    <property type="entry name" value="TONB-DEPENDENT OUTER MEMBRANE RECEPTOR"/>
    <property type="match status" value="1"/>
</dbReference>
<keyword evidence="4 10" id="KW-0812">Transmembrane</keyword>
<evidence type="ECO:0000256" key="6">
    <source>
        <dbReference type="ARBA" id="ARBA00023077"/>
    </source>
</evidence>
<evidence type="ECO:0000256" key="5">
    <source>
        <dbReference type="ARBA" id="ARBA00022729"/>
    </source>
</evidence>
<evidence type="ECO:0000256" key="11">
    <source>
        <dbReference type="RuleBase" id="RU003357"/>
    </source>
</evidence>
<dbReference type="EMBL" id="JAHCDA010000006">
    <property type="protein sequence ID" value="MBS7813715.1"/>
    <property type="molecule type" value="Genomic_DNA"/>
</dbReference>
<dbReference type="CDD" id="cd01347">
    <property type="entry name" value="ligand_gated_channel"/>
    <property type="match status" value="1"/>
</dbReference>
<keyword evidence="9 10" id="KW-0998">Cell outer membrane</keyword>
<dbReference type="Gene3D" id="2.40.170.20">
    <property type="entry name" value="TonB-dependent receptor, beta-barrel domain"/>
    <property type="match status" value="1"/>
</dbReference>
<evidence type="ECO:0000313" key="15">
    <source>
        <dbReference type="EMBL" id="MBS7813715.1"/>
    </source>
</evidence>
<dbReference type="PROSITE" id="PS52016">
    <property type="entry name" value="TONB_DEPENDENT_REC_3"/>
    <property type="match status" value="1"/>
</dbReference>
<evidence type="ECO:0000256" key="2">
    <source>
        <dbReference type="ARBA" id="ARBA00022448"/>
    </source>
</evidence>
<evidence type="ECO:0000313" key="16">
    <source>
        <dbReference type="Proteomes" id="UP000766336"/>
    </source>
</evidence>
<gene>
    <name evidence="15" type="ORF">KHU32_22435</name>
</gene>
<name>A0ABS5QJ58_9PROT</name>
<feature type="chain" id="PRO_5045875594" evidence="12">
    <location>
        <begin position="20"/>
        <end position="729"/>
    </location>
</feature>
<evidence type="ECO:0000256" key="10">
    <source>
        <dbReference type="PROSITE-ProRule" id="PRU01360"/>
    </source>
</evidence>
<evidence type="ECO:0000256" key="8">
    <source>
        <dbReference type="ARBA" id="ARBA00023170"/>
    </source>
</evidence>
<evidence type="ECO:0000256" key="12">
    <source>
        <dbReference type="SAM" id="SignalP"/>
    </source>
</evidence>
<keyword evidence="2 10" id="KW-0813">Transport</keyword>
<dbReference type="Proteomes" id="UP000766336">
    <property type="component" value="Unassembled WGS sequence"/>
</dbReference>
<keyword evidence="5 12" id="KW-0732">Signal</keyword>
<dbReference type="InterPro" id="IPR012910">
    <property type="entry name" value="Plug_dom"/>
</dbReference>
<feature type="domain" description="TonB-dependent receptor plug" evidence="14">
    <location>
        <begin position="43"/>
        <end position="149"/>
    </location>
</feature>
<evidence type="ECO:0000256" key="1">
    <source>
        <dbReference type="ARBA" id="ARBA00004571"/>
    </source>
</evidence>
<dbReference type="InterPro" id="IPR036942">
    <property type="entry name" value="Beta-barrel_TonB_sf"/>
</dbReference>
<keyword evidence="8 15" id="KW-0675">Receptor</keyword>
<proteinExistence type="inferred from homology"/>
<dbReference type="InterPro" id="IPR037066">
    <property type="entry name" value="Plug_dom_sf"/>
</dbReference>
<sequence length="729" mass="79532">MRRLLLASAAFLPLAAAQAQEVRLPLTLDEMVVTATGRPEPRSSLAGTVQVIDQETIRRSTARNMTDLLAENAVGFFSEWTPGQTSINIRGGSSDGQGRDFRSQVLVLVNGRRAGTANLSKLSPAEVERIEIIRGPASVVYGSQAMGGVINLIMRDGRSSPGGLAETSVGSWGLIEGRLRYGMSFRDAPVAPEGSAAYNVRAGDMYVGLSGGRRDSYRAGGDGPTIQGTEWNRAGGAAALGVETNIGRIGISARTDGTYNTGFTGSAWNTTNHEDRTNHSADITLEGATADSRFRWNLQGYAVRDIDNLRWRSPIQRSAAGLPVPGTDRDDNRRVLDILGMRLQPSMRLWQGAEILVGLDLERSVLRSTRNRIGLPGGPTGQVAPLDNNQTDMNAGLYAELSQQLFEDRVTLRAGVRQTWGNTAFDPTPNLPLQRSGARDYDATTWSVGASYRPITSVALRANASTGFRAPTATELAADFTALGGGRTFGNANLKPETNLQYEVGAAYFRSGFRADLALFQNTISDRIITRVRPRDSTTSDYTNNPGDIVVRGLEVQLEADLARHLGIESFRWRANANASWNFDMRDDGASRTANTRNVERMYRYQAGISTTVGQDRWDVTLQGILRGPVYYNTEENLLIPQAEPFRDYVHRKGAFWVLNLRGSFQPLPERAPNVRVFGAINNLLNENYHPLFIATASNPFLGDSRFANGGRGNSAPGREFIGGVRFTF</sequence>
<evidence type="ECO:0000256" key="4">
    <source>
        <dbReference type="ARBA" id="ARBA00022692"/>
    </source>
</evidence>
<dbReference type="Gene3D" id="2.170.130.10">
    <property type="entry name" value="TonB-dependent receptor, plug domain"/>
    <property type="match status" value="1"/>
</dbReference>
<evidence type="ECO:0000259" key="14">
    <source>
        <dbReference type="Pfam" id="PF07715"/>
    </source>
</evidence>
<keyword evidence="6 11" id="KW-0798">TonB box</keyword>
<evidence type="ECO:0000256" key="9">
    <source>
        <dbReference type="ARBA" id="ARBA00023237"/>
    </source>
</evidence>
<feature type="signal peptide" evidence="12">
    <location>
        <begin position="1"/>
        <end position="19"/>
    </location>
</feature>
<evidence type="ECO:0000256" key="7">
    <source>
        <dbReference type="ARBA" id="ARBA00023136"/>
    </source>
</evidence>
<protein>
    <submittedName>
        <fullName evidence="15">TonB-dependent receptor</fullName>
    </submittedName>
</protein>
<comment type="subcellular location">
    <subcellularLocation>
        <location evidence="1 10">Cell outer membrane</location>
        <topology evidence="1 10">Multi-pass membrane protein</topology>
    </subcellularLocation>
</comment>
<keyword evidence="7 10" id="KW-0472">Membrane</keyword>
<evidence type="ECO:0000259" key="13">
    <source>
        <dbReference type="Pfam" id="PF00593"/>
    </source>
</evidence>
<reference evidence="15 16" key="1">
    <citation type="submission" date="2021-05" db="EMBL/GenBank/DDBJ databases">
        <title>Roseococcus sp. XZZS9, whole genome shotgun sequencing project.</title>
        <authorList>
            <person name="Zhao G."/>
            <person name="Shen L."/>
        </authorList>
    </citation>
    <scope>NUCLEOTIDE SEQUENCE [LARGE SCALE GENOMIC DNA]</scope>
    <source>
        <strain evidence="15 16">XZZS9</strain>
    </source>
</reference>
<dbReference type="Pfam" id="PF07715">
    <property type="entry name" value="Plug"/>
    <property type="match status" value="1"/>
</dbReference>